<organism evidence="10 11">
    <name type="scientific">Candida glabrata (strain ATCC 2001 / BCRC 20586 / JCM 3761 / NBRC 0622 / NRRL Y-65 / CBS 138)</name>
    <name type="common">Yeast</name>
    <name type="synonym">Nakaseomyces glabratus</name>
    <dbReference type="NCBI Taxonomy" id="284593"/>
    <lineage>
        <taxon>Eukaryota</taxon>
        <taxon>Fungi</taxon>
        <taxon>Dikarya</taxon>
        <taxon>Ascomycota</taxon>
        <taxon>Saccharomycotina</taxon>
        <taxon>Saccharomycetes</taxon>
        <taxon>Saccharomycetales</taxon>
        <taxon>Saccharomycetaceae</taxon>
        <taxon>Nakaseomyces</taxon>
    </lineage>
</organism>
<dbReference type="EMBL" id="CR380949">
    <property type="protein sequence ID" value="CAR58009.1"/>
    <property type="molecule type" value="Genomic_DNA"/>
</dbReference>
<dbReference type="InterPro" id="IPR036330">
    <property type="entry name" value="Ost4p_sf"/>
</dbReference>
<evidence type="ECO:0008006" key="12">
    <source>
        <dbReference type="Google" id="ProtNLM"/>
    </source>
</evidence>
<keyword evidence="4" id="KW-0256">Endoplasmic reticulum</keyword>
<evidence type="ECO:0000313" key="11">
    <source>
        <dbReference type="Proteomes" id="UP000002428"/>
    </source>
</evidence>
<dbReference type="SUPFAM" id="SSF103464">
    <property type="entry name" value="Oligosaccharyltransferase subunit ost4p"/>
    <property type="match status" value="1"/>
</dbReference>
<dbReference type="FunCoup" id="B4UMY5">
    <property type="interactions" value="143"/>
</dbReference>
<evidence type="ECO:0000256" key="2">
    <source>
        <dbReference type="ARBA" id="ARBA00007685"/>
    </source>
</evidence>
<sequence length="37" mass="3975">MINEGQLQTLVIGFGLAMVVLVVVYHAVASTMAVKRD</sequence>
<dbReference type="InterPro" id="IPR018943">
    <property type="entry name" value="Oligosaccaryltransferase"/>
</dbReference>
<gene>
    <name evidence="9 10" type="ordered locus">CAGL0C05461g</name>
</gene>
<dbReference type="VEuPathDB" id="FungiDB:CAGL0C05461g"/>
<dbReference type="CGD" id="CAL0127482">
    <property type="gene designation" value="CAGL0C05461g"/>
</dbReference>
<dbReference type="Pfam" id="PF10215">
    <property type="entry name" value="Ost4"/>
    <property type="match status" value="1"/>
</dbReference>
<evidence type="ECO:0000256" key="1">
    <source>
        <dbReference type="ARBA" id="ARBA00004643"/>
    </source>
</evidence>
<proteinExistence type="inferred from homology"/>
<feature type="transmembrane region" description="Helical" evidence="8">
    <location>
        <begin position="6"/>
        <end position="28"/>
    </location>
</feature>
<comment type="subcellular location">
    <subcellularLocation>
        <location evidence="1">Endoplasmic reticulum membrane</location>
        <topology evidence="1">Single-pass type III membrane protein</topology>
    </subcellularLocation>
</comment>
<accession>B4UMY5</accession>
<evidence type="ECO:0000313" key="9">
    <source>
        <dbReference type="CGD" id="CAL0127482"/>
    </source>
</evidence>
<keyword evidence="11" id="KW-1185">Reference proteome</keyword>
<dbReference type="HOGENOM" id="CLU_160806_3_0_1"/>
<dbReference type="GO" id="GO:0005789">
    <property type="term" value="C:endoplasmic reticulum membrane"/>
    <property type="evidence" value="ECO:0007669"/>
    <property type="project" value="UniProtKB-SubCell"/>
</dbReference>
<evidence type="ECO:0000256" key="3">
    <source>
        <dbReference type="ARBA" id="ARBA00022692"/>
    </source>
</evidence>
<keyword evidence="7 8" id="KW-0472">Membrane</keyword>
<name>B4UMY5_CANGA</name>
<evidence type="ECO:0000256" key="8">
    <source>
        <dbReference type="SAM" id="Phobius"/>
    </source>
</evidence>
<dbReference type="InParanoid" id="B4UMY5"/>
<keyword evidence="6 8" id="KW-1133">Transmembrane helix</keyword>
<dbReference type="STRING" id="284593.B4UMY5"/>
<evidence type="ECO:0000256" key="4">
    <source>
        <dbReference type="ARBA" id="ARBA00022824"/>
    </source>
</evidence>
<keyword evidence="5" id="KW-0735">Signal-anchor</keyword>
<evidence type="ECO:0000313" key="10">
    <source>
        <dbReference type="EMBL" id="CAR58009.1"/>
    </source>
</evidence>
<dbReference type="KEGG" id="cgr:9487974"/>
<comment type="similarity">
    <text evidence="2">Belongs to the OST4 family.</text>
</comment>
<protein>
    <recommendedName>
        <fullName evidence="12">Dolichyl-diphosphooligosaccharide--protein glycosyltransferase subunit 4</fullName>
    </recommendedName>
</protein>
<evidence type="ECO:0000256" key="6">
    <source>
        <dbReference type="ARBA" id="ARBA00022989"/>
    </source>
</evidence>
<evidence type="ECO:0000256" key="7">
    <source>
        <dbReference type="ARBA" id="ARBA00023136"/>
    </source>
</evidence>
<keyword evidence="3 8" id="KW-0812">Transmembrane</keyword>
<evidence type="ECO:0000256" key="5">
    <source>
        <dbReference type="ARBA" id="ARBA00022968"/>
    </source>
</evidence>
<reference evidence="10 11" key="1">
    <citation type="journal article" date="2004" name="Nature">
        <title>Genome evolution in yeasts.</title>
        <authorList>
            <consortium name="Genolevures"/>
            <person name="Dujon B."/>
            <person name="Sherman D."/>
            <person name="Fischer G."/>
            <person name="Durrens P."/>
            <person name="Casaregola S."/>
            <person name="Lafontaine I."/>
            <person name="de Montigny J."/>
            <person name="Marck C."/>
            <person name="Neuveglise C."/>
            <person name="Talla E."/>
            <person name="Goffard N."/>
            <person name="Frangeul L."/>
            <person name="Aigle M."/>
            <person name="Anthouard V."/>
            <person name="Babour A."/>
            <person name="Barbe V."/>
            <person name="Barnay S."/>
            <person name="Blanchin S."/>
            <person name="Beckerich J.M."/>
            <person name="Beyne E."/>
            <person name="Bleykasten C."/>
            <person name="Boisrame A."/>
            <person name="Boyer J."/>
            <person name="Cattolico L."/>
            <person name="Confanioleri F."/>
            <person name="de Daruvar A."/>
            <person name="Despons L."/>
            <person name="Fabre E."/>
            <person name="Fairhead C."/>
            <person name="Ferry-Dumazet H."/>
            <person name="Groppi A."/>
            <person name="Hantraye F."/>
            <person name="Hennequin C."/>
            <person name="Jauniaux N."/>
            <person name="Joyet P."/>
            <person name="Kachouri R."/>
            <person name="Kerrest A."/>
            <person name="Koszul R."/>
            <person name="Lemaire M."/>
            <person name="Lesur I."/>
            <person name="Ma L."/>
            <person name="Muller H."/>
            <person name="Nicaud J.M."/>
            <person name="Nikolski M."/>
            <person name="Oztas S."/>
            <person name="Ozier-Kalogeropoulos O."/>
            <person name="Pellenz S."/>
            <person name="Potier S."/>
            <person name="Richard G.F."/>
            <person name="Straub M.L."/>
            <person name="Suleau A."/>
            <person name="Swennene D."/>
            <person name="Tekaia F."/>
            <person name="Wesolowski-Louvel M."/>
            <person name="Westhof E."/>
            <person name="Wirth B."/>
            <person name="Zeniou-Meyer M."/>
            <person name="Zivanovic I."/>
            <person name="Bolotin-Fukuhara M."/>
            <person name="Thierry A."/>
            <person name="Bouchier C."/>
            <person name="Caudron B."/>
            <person name="Scarpelli C."/>
            <person name="Gaillardin C."/>
            <person name="Weissenbach J."/>
            <person name="Wincker P."/>
            <person name="Souciet J.L."/>
        </authorList>
    </citation>
    <scope>NUCLEOTIDE SEQUENCE [LARGE SCALE GENOMIC DNA]</scope>
    <source>
        <strain evidence="11">ATCC 2001 / BCRC 20586 / JCM 3761 / NBRC 0622 / NRRL Y-65 / CBS 138</strain>
    </source>
</reference>
<dbReference type="AlphaFoldDB" id="B4UMY5"/>
<dbReference type="Proteomes" id="UP000002428">
    <property type="component" value="Chromosome C"/>
</dbReference>